<dbReference type="InterPro" id="IPR056761">
    <property type="entry name" value="Ufl1-like_C"/>
</dbReference>
<dbReference type="InterPro" id="IPR018611">
    <property type="entry name" value="Ufl1"/>
</dbReference>
<dbReference type="STRING" id="126957.T1IY38"/>
<dbReference type="GO" id="GO:0034976">
    <property type="term" value="P:response to endoplasmic reticulum stress"/>
    <property type="evidence" value="ECO:0007669"/>
    <property type="project" value="TreeGrafter"/>
</dbReference>
<feature type="domain" description="E3 UFM1-protein ligase 1-like" evidence="9">
    <location>
        <begin position="529"/>
        <end position="636"/>
    </location>
</feature>
<dbReference type="HOGENOM" id="CLU_012417_1_1_1"/>
<dbReference type="Pfam" id="PF25041">
    <property type="entry name" value="UFL1_C"/>
    <property type="match status" value="1"/>
</dbReference>
<dbReference type="GO" id="GO:0005789">
    <property type="term" value="C:endoplasmic reticulum membrane"/>
    <property type="evidence" value="ECO:0007669"/>
    <property type="project" value="TreeGrafter"/>
</dbReference>
<evidence type="ECO:0000313" key="11">
    <source>
        <dbReference type="EnsemblMetazoa" id="SMAR006139-PA"/>
    </source>
</evidence>
<evidence type="ECO:0000256" key="7">
    <source>
        <dbReference type="SAM" id="MobiDB-lite"/>
    </source>
</evidence>
<dbReference type="PANTHER" id="PTHR31057">
    <property type="entry name" value="E3 UFM1-PROTEIN LIGASE 1"/>
    <property type="match status" value="1"/>
</dbReference>
<dbReference type="Proteomes" id="UP000014500">
    <property type="component" value="Unassembled WGS sequence"/>
</dbReference>
<protein>
    <recommendedName>
        <fullName evidence="3">E3 UFM1-protein ligase 1 homolog</fullName>
    </recommendedName>
    <alternativeName>
        <fullName evidence="6">E3 UFM1-protein transferase 1 homolog</fullName>
    </alternativeName>
</protein>
<evidence type="ECO:0000256" key="5">
    <source>
        <dbReference type="ARBA" id="ARBA00022786"/>
    </source>
</evidence>
<dbReference type="EMBL" id="JH431669">
    <property type="status" value="NOT_ANNOTATED_CDS"/>
    <property type="molecule type" value="Genomic_DNA"/>
</dbReference>
<dbReference type="AlphaFoldDB" id="T1IY38"/>
<evidence type="ECO:0000313" key="12">
    <source>
        <dbReference type="Proteomes" id="UP000014500"/>
    </source>
</evidence>
<dbReference type="GO" id="GO:0032434">
    <property type="term" value="P:regulation of proteasomal ubiquitin-dependent protein catabolic process"/>
    <property type="evidence" value="ECO:0007669"/>
    <property type="project" value="TreeGrafter"/>
</dbReference>
<keyword evidence="4" id="KW-0808">Transferase</keyword>
<dbReference type="OMA" id="CILHASG"/>
<dbReference type="InterPro" id="IPR056580">
    <property type="entry name" value="Ufl1_dom"/>
</dbReference>
<feature type="domain" description="E3 UFM1-protein ligase-like C-terminal" evidence="10">
    <location>
        <begin position="643"/>
        <end position="743"/>
    </location>
</feature>
<reference evidence="11" key="2">
    <citation type="submission" date="2015-02" db="UniProtKB">
        <authorList>
            <consortium name="EnsemblMetazoa"/>
        </authorList>
    </citation>
    <scope>IDENTIFICATION</scope>
</reference>
<feature type="compositionally biased region" description="Basic and acidic residues" evidence="7">
    <location>
        <begin position="400"/>
        <end position="414"/>
    </location>
</feature>
<comment type="function">
    <text evidence="1">E3 UFM1-protein ligase that mediates ufmylation of target proteins.</text>
</comment>
<sequence>MAASWDEIRRLAADLQHAQLSSTVQRLSDRNCIEIVNKVVELRLLEVVFTCDGKEYVTPQHIINEIKDELLIHGGRINLVDLAQLLNLDFSHIEAKANDLVRSDKTLSLVLGQIISRNYLDSIAEEINERLQQSGQISIGELIKHYDLPAQFLKDSIEERLGTSIQGKADPYDNQIIFTEIFINRLRSRILGALSAATVPISVLNLVNHHNFHERFFHSITNDLISNGLLAGSISGGRQERAIYIPTIYSKAQNEWVENFYRQNGYLEFDALIRLGISEPVKFIKKIFSDQSLTYLSTCVVGQSLVDQIDASVDEALVSGTWVDIMPILPTVCDSDDARQLLLKNMKDRSHRSYSGQIFCDTIVCSDKFIQELVKSFDVLMVQKAEKDAQKGVSLVSKDVKGGGEGLSRKDKKDERRKKAAGGKSGGGTQGRETKTRAVKKKYRSRDSDDSDDEIQPTANKVKEIEFLSCEEIVVELRKQNRDEDCPDELLDAIAEYIHRPLTKAYQQIVQSVFVASVAETGATRRKAHVELQEKVNGLVNNIRLFEKGLKLFPDDTRTQLNKHLLRTLGTDVTNLIFGYVAQENRLQLGDDVNITSDIRGKVLINVLDEIRAPLSKLNTSLNGKSVEDFLTAVECASGPGVAFGHRQCLLEQLSVTMDGALCLHLSALILYQTMTHCMLHASGKFVPQILTFLESQLNSEIVEFLQMYQGLVIKLLTVGSDEESGQKIKAQLEELMPKVKEIATTTKKTSHSEQD</sequence>
<dbReference type="Pfam" id="PF23659">
    <property type="entry name" value="UFL1"/>
    <property type="match status" value="1"/>
</dbReference>
<dbReference type="eggNOG" id="KOG2235">
    <property type="taxonomic scope" value="Eukaryota"/>
</dbReference>
<evidence type="ECO:0000259" key="10">
    <source>
        <dbReference type="Pfam" id="PF25041"/>
    </source>
</evidence>
<dbReference type="PhylomeDB" id="T1IY38"/>
<dbReference type="EnsemblMetazoa" id="SMAR006139-RA">
    <property type="protein sequence ID" value="SMAR006139-PA"/>
    <property type="gene ID" value="SMAR006139"/>
</dbReference>
<comment type="similarity">
    <text evidence="2">Belongs to the UFL1 family.</text>
</comment>
<reference evidence="12" key="1">
    <citation type="submission" date="2011-05" db="EMBL/GenBank/DDBJ databases">
        <authorList>
            <person name="Richards S.R."/>
            <person name="Qu J."/>
            <person name="Jiang H."/>
            <person name="Jhangiani S.N."/>
            <person name="Agravi P."/>
            <person name="Goodspeed R."/>
            <person name="Gross S."/>
            <person name="Mandapat C."/>
            <person name="Jackson L."/>
            <person name="Mathew T."/>
            <person name="Pu L."/>
            <person name="Thornton R."/>
            <person name="Saada N."/>
            <person name="Wilczek-Boney K.B."/>
            <person name="Lee S."/>
            <person name="Kovar C."/>
            <person name="Wu Y."/>
            <person name="Scherer S.E."/>
            <person name="Worley K.C."/>
            <person name="Muzny D.M."/>
            <person name="Gibbs R."/>
        </authorList>
    </citation>
    <scope>NUCLEOTIDE SEQUENCE</scope>
    <source>
        <strain evidence="12">Brora</strain>
    </source>
</reference>
<feature type="domain" description="E3 UFM1-protein ligase 1-like N-terminal" evidence="8">
    <location>
        <begin position="7"/>
        <end position="284"/>
    </location>
</feature>
<name>T1IY38_STRMM</name>
<dbReference type="Pfam" id="PF09743">
    <property type="entry name" value="E3_UFM1_ligase"/>
    <property type="match status" value="1"/>
</dbReference>
<accession>T1IY38</accession>
<evidence type="ECO:0000256" key="2">
    <source>
        <dbReference type="ARBA" id="ARBA00010789"/>
    </source>
</evidence>
<evidence type="ECO:0000256" key="6">
    <source>
        <dbReference type="ARBA" id="ARBA00030452"/>
    </source>
</evidence>
<proteinExistence type="inferred from homology"/>
<feature type="region of interest" description="Disordered" evidence="7">
    <location>
        <begin position="400"/>
        <end position="456"/>
    </location>
</feature>
<evidence type="ECO:0000256" key="4">
    <source>
        <dbReference type="ARBA" id="ARBA00022679"/>
    </source>
</evidence>
<evidence type="ECO:0000256" key="1">
    <source>
        <dbReference type="ARBA" id="ARBA00003950"/>
    </source>
</evidence>
<dbReference type="Pfam" id="PF25870">
    <property type="entry name" value="WHD_UFL1_5th"/>
    <property type="match status" value="1"/>
</dbReference>
<keyword evidence="5" id="KW-0833">Ubl conjugation pathway</keyword>
<dbReference type="GO" id="GO:0061666">
    <property type="term" value="F:UFM1 ligase activity"/>
    <property type="evidence" value="ECO:0007669"/>
    <property type="project" value="InterPro"/>
</dbReference>
<evidence type="ECO:0000256" key="3">
    <source>
        <dbReference type="ARBA" id="ARBA00014160"/>
    </source>
</evidence>
<evidence type="ECO:0000259" key="8">
    <source>
        <dbReference type="Pfam" id="PF09743"/>
    </source>
</evidence>
<dbReference type="GO" id="GO:1990592">
    <property type="term" value="P:protein K69-linked ufmylation"/>
    <property type="evidence" value="ECO:0007669"/>
    <property type="project" value="TreeGrafter"/>
</dbReference>
<dbReference type="InterPro" id="IPR056579">
    <property type="entry name" value="Ufl1_N"/>
</dbReference>
<evidence type="ECO:0000259" key="9">
    <source>
        <dbReference type="Pfam" id="PF23659"/>
    </source>
</evidence>
<keyword evidence="12" id="KW-1185">Reference proteome</keyword>
<organism evidence="11 12">
    <name type="scientific">Strigamia maritima</name>
    <name type="common">European centipede</name>
    <name type="synonym">Geophilus maritimus</name>
    <dbReference type="NCBI Taxonomy" id="126957"/>
    <lineage>
        <taxon>Eukaryota</taxon>
        <taxon>Metazoa</taxon>
        <taxon>Ecdysozoa</taxon>
        <taxon>Arthropoda</taxon>
        <taxon>Myriapoda</taxon>
        <taxon>Chilopoda</taxon>
        <taxon>Pleurostigmophora</taxon>
        <taxon>Geophilomorpha</taxon>
        <taxon>Linotaeniidae</taxon>
        <taxon>Strigamia</taxon>
    </lineage>
</organism>
<dbReference type="PANTHER" id="PTHR31057:SF0">
    <property type="entry name" value="E3 UFM1-PROTEIN LIGASE 1"/>
    <property type="match status" value="1"/>
</dbReference>